<dbReference type="Gene3D" id="3.30.160.60">
    <property type="entry name" value="Classic Zinc Finger"/>
    <property type="match status" value="2"/>
</dbReference>
<organism evidence="18">
    <name type="scientific">Diabrotica virgifera virgifera</name>
    <name type="common">western corn rootworm</name>
    <dbReference type="NCBI Taxonomy" id="50390"/>
    <lineage>
        <taxon>Eukaryota</taxon>
        <taxon>Metazoa</taxon>
        <taxon>Ecdysozoa</taxon>
        <taxon>Arthropoda</taxon>
        <taxon>Hexapoda</taxon>
        <taxon>Insecta</taxon>
        <taxon>Pterygota</taxon>
        <taxon>Neoptera</taxon>
        <taxon>Endopterygota</taxon>
        <taxon>Coleoptera</taxon>
        <taxon>Polyphaga</taxon>
        <taxon>Cucujiformia</taxon>
        <taxon>Chrysomeloidea</taxon>
        <taxon>Chrysomelidae</taxon>
        <taxon>Galerucinae</taxon>
        <taxon>Diabroticina</taxon>
        <taxon>Diabroticites</taxon>
        <taxon>Diabrotica</taxon>
    </lineage>
</organism>
<feature type="compositionally biased region" description="Basic and acidic residues" evidence="16">
    <location>
        <begin position="209"/>
        <end position="218"/>
    </location>
</feature>
<dbReference type="PANTHER" id="PTHR21220">
    <property type="entry name" value="DNA-DEPENDENT METALLOPROTEASE SPRTN"/>
    <property type="match status" value="1"/>
</dbReference>
<evidence type="ECO:0000256" key="16">
    <source>
        <dbReference type="SAM" id="MobiDB-lite"/>
    </source>
</evidence>
<evidence type="ECO:0000256" key="6">
    <source>
        <dbReference type="ARBA" id="ARBA00022723"/>
    </source>
</evidence>
<feature type="region of interest" description="Disordered" evidence="16">
    <location>
        <begin position="209"/>
        <end position="263"/>
    </location>
</feature>
<dbReference type="InterPro" id="IPR006642">
    <property type="entry name" value="Rad18_UBZ4"/>
</dbReference>
<dbReference type="Pfam" id="PF10263">
    <property type="entry name" value="SprT-like"/>
    <property type="match status" value="1"/>
</dbReference>
<keyword evidence="9" id="KW-0378">Hydrolase</keyword>
<keyword evidence="8 15" id="KW-0863">Zinc-finger</keyword>
<feature type="region of interest" description="Disordered" evidence="16">
    <location>
        <begin position="307"/>
        <end position="373"/>
    </location>
</feature>
<feature type="region of interest" description="Disordered" evidence="16">
    <location>
        <begin position="387"/>
        <end position="493"/>
    </location>
</feature>
<evidence type="ECO:0000313" key="18">
    <source>
        <dbReference type="RefSeq" id="XP_028137797.1"/>
    </source>
</evidence>
<feature type="compositionally biased region" description="Polar residues" evidence="16">
    <location>
        <begin position="238"/>
        <end position="255"/>
    </location>
</feature>
<sequence>MAELDYQTALLLQNKFEQEKRDSQIAKELQRQFEKENVPNNREQNRRSSLNDSLLARSLQEQFQTEMEVERPQQNLVYDAPNGRNSGKSLTDPSWEVIDPTPDIHMLFIAFNERFFWNQLGSVTVSWSKRMTTCAGICSYQGTKITVYHNFHDEVNLYKTHWWRCNGPCHTRKPFFGLVRRATNRAPGPNDFWWAEHQQNCGGQFIKVKEPEKPEKQTKSKSKSKNPTKSPDIRKFFPTNNLPKLKSDNNSNIKTVESKSESKAKINKVIPNSGNIFGFGNLNGEDCNCDKNGTNTKDNKAKKIVSTAGKTLGTKNPDGVSTSGKTLGTKNPPDSVSKISKGVLRRTKSESANNVSKNDQTKSTPAKPTSNGAYDVVRNHWINKFSNTSSTIAKSNTTTPLKRPKPSESARPVTSTSGSSTSTSSCSTSATKVPKLSEQAADCSPIAKPNTATPLKRPKLSEPVADCSPFAKPNTTTPLKRPKSTESALVGSSKVPKLSEPLAECPVCSKQVPEYKINSHLDECLGTSELESTKCHNCGIVVAEGKLEEHLQDCNDDVVFLGVKRSEDENTLNISQEDKINSDNSVETKRCDICKKLVAKYNFDVHAVNCLNSMFDRLEKDIHKPFTSSTLTNGEASTSKTNNYTDLEASTSAKEISTGPKATVQCLACNRKIIKSELDEHLENCMSLSQIFDDENEPVEEETEAKDLFNCPSCMKLFSELEMNDHIDICLNVSDV</sequence>
<dbReference type="SMART" id="SM00734">
    <property type="entry name" value="ZnF_Rad18"/>
    <property type="match status" value="3"/>
</dbReference>
<dbReference type="GO" id="GO:0031593">
    <property type="term" value="F:polyubiquitin modification-dependent protein binding"/>
    <property type="evidence" value="ECO:0007669"/>
    <property type="project" value="TreeGrafter"/>
</dbReference>
<evidence type="ECO:0000256" key="11">
    <source>
        <dbReference type="ARBA" id="ARBA00023049"/>
    </source>
</evidence>
<evidence type="ECO:0000256" key="2">
    <source>
        <dbReference type="ARBA" id="ARBA00004286"/>
    </source>
</evidence>
<dbReference type="GO" id="GO:0006281">
    <property type="term" value="P:DNA repair"/>
    <property type="evidence" value="ECO:0007669"/>
    <property type="project" value="UniProtKB-KW"/>
</dbReference>
<dbReference type="InterPro" id="IPR055220">
    <property type="entry name" value="SPRTN_ZBD"/>
</dbReference>
<evidence type="ECO:0000256" key="8">
    <source>
        <dbReference type="ARBA" id="ARBA00022771"/>
    </source>
</evidence>
<evidence type="ECO:0000256" key="10">
    <source>
        <dbReference type="ARBA" id="ARBA00022833"/>
    </source>
</evidence>
<dbReference type="InParanoid" id="A0A6P7FSN6"/>
<feature type="domain" description="UBZ4-type" evidence="17">
    <location>
        <begin position="502"/>
        <end position="529"/>
    </location>
</feature>
<keyword evidence="11" id="KW-0482">Metalloprotease</keyword>
<evidence type="ECO:0000256" key="9">
    <source>
        <dbReference type="ARBA" id="ARBA00022801"/>
    </source>
</evidence>
<dbReference type="Pfam" id="PF22934">
    <property type="entry name" value="SPRTN_ZBD"/>
    <property type="match status" value="1"/>
</dbReference>
<reference evidence="18" key="1">
    <citation type="submission" date="2025-08" db="UniProtKB">
        <authorList>
            <consortium name="RefSeq"/>
        </authorList>
    </citation>
    <scope>IDENTIFICATION</scope>
    <source>
        <tissue evidence="18">Whole insect</tissue>
    </source>
</reference>
<dbReference type="GO" id="GO:0005634">
    <property type="term" value="C:nucleus"/>
    <property type="evidence" value="ECO:0007669"/>
    <property type="project" value="UniProtKB-SubCell"/>
</dbReference>
<dbReference type="GO" id="GO:0006508">
    <property type="term" value="P:proteolysis"/>
    <property type="evidence" value="ECO:0007669"/>
    <property type="project" value="UniProtKB-KW"/>
</dbReference>
<keyword evidence="7 15" id="KW-0227">DNA damage</keyword>
<keyword evidence="13" id="KW-0539">Nucleus</keyword>
<proteinExistence type="inferred from homology"/>
<dbReference type="AlphaFoldDB" id="A0A6P7FSN6"/>
<feature type="compositionally biased region" description="Polar residues" evidence="16">
    <location>
        <begin position="319"/>
        <end position="338"/>
    </location>
</feature>
<name>A0A6P7FSN6_DIAVI</name>
<feature type="compositionally biased region" description="Low complexity" evidence="16">
    <location>
        <begin position="414"/>
        <end position="431"/>
    </location>
</feature>
<keyword evidence="5" id="KW-0645">Protease</keyword>
<evidence type="ECO:0000256" key="15">
    <source>
        <dbReference type="PROSITE-ProRule" id="PRU01256"/>
    </source>
</evidence>
<dbReference type="GO" id="GO:0008270">
    <property type="term" value="F:zinc ion binding"/>
    <property type="evidence" value="ECO:0007669"/>
    <property type="project" value="UniProtKB-KW"/>
</dbReference>
<keyword evidence="4" id="KW-0158">Chromosome</keyword>
<dbReference type="GO" id="GO:0003697">
    <property type="term" value="F:single-stranded DNA binding"/>
    <property type="evidence" value="ECO:0007669"/>
    <property type="project" value="InterPro"/>
</dbReference>
<protein>
    <recommendedName>
        <fullName evidence="14">Protein with SprT-like domain at the N terminus</fullName>
    </recommendedName>
</protein>
<evidence type="ECO:0000256" key="14">
    <source>
        <dbReference type="ARBA" id="ARBA00030396"/>
    </source>
</evidence>
<gene>
    <name evidence="18" type="primary">LOC114332237</name>
</gene>
<evidence type="ECO:0000256" key="4">
    <source>
        <dbReference type="ARBA" id="ARBA00022454"/>
    </source>
</evidence>
<dbReference type="PROSITE" id="PS51908">
    <property type="entry name" value="ZF_UBZ4"/>
    <property type="match status" value="1"/>
</dbReference>
<keyword evidence="10" id="KW-0862">Zinc</keyword>
<comment type="subcellular location">
    <subcellularLocation>
        <location evidence="2">Chromosome</location>
    </subcellularLocation>
    <subcellularLocation>
        <location evidence="1">Nucleus</location>
    </subcellularLocation>
</comment>
<feature type="compositionally biased region" description="Polar residues" evidence="16">
    <location>
        <begin position="387"/>
        <end position="400"/>
    </location>
</feature>
<dbReference type="GO" id="GO:0004222">
    <property type="term" value="F:metalloendopeptidase activity"/>
    <property type="evidence" value="ECO:0007669"/>
    <property type="project" value="InterPro"/>
</dbReference>
<accession>A0A6P7FSN6</accession>
<keyword evidence="12 15" id="KW-0234">DNA repair</keyword>
<evidence type="ECO:0000256" key="13">
    <source>
        <dbReference type="ARBA" id="ARBA00023242"/>
    </source>
</evidence>
<dbReference type="RefSeq" id="XP_028137797.1">
    <property type="nucleotide sequence ID" value="XM_028281996.1"/>
</dbReference>
<dbReference type="InterPro" id="IPR006640">
    <property type="entry name" value="SprT-like_domain"/>
</dbReference>
<dbReference type="InterPro" id="IPR044245">
    <property type="entry name" value="Spartan"/>
</dbReference>
<feature type="compositionally biased region" description="Polar residues" evidence="16">
    <location>
        <begin position="350"/>
        <end position="372"/>
    </location>
</feature>
<dbReference type="OrthoDB" id="5236983at2759"/>
<keyword evidence="6" id="KW-0479">Metal-binding</keyword>
<comment type="similarity">
    <text evidence="3">Belongs to the Spartan family.</text>
</comment>
<dbReference type="PANTHER" id="PTHR21220:SF0">
    <property type="entry name" value="DNA-DEPENDENT METALLOPROTEASE SPRTN"/>
    <property type="match status" value="1"/>
</dbReference>
<evidence type="ECO:0000259" key="17">
    <source>
        <dbReference type="PROSITE" id="PS51908"/>
    </source>
</evidence>
<dbReference type="GO" id="GO:0005694">
    <property type="term" value="C:chromosome"/>
    <property type="evidence" value="ECO:0007669"/>
    <property type="project" value="UniProtKB-SubCell"/>
</dbReference>
<evidence type="ECO:0000256" key="7">
    <source>
        <dbReference type="ARBA" id="ARBA00022763"/>
    </source>
</evidence>
<dbReference type="FunFam" id="3.30.160.60:FF:000331">
    <property type="entry name" value="E3 ubiquitin-protein ligase RAD18"/>
    <property type="match status" value="1"/>
</dbReference>
<evidence type="ECO:0000256" key="1">
    <source>
        <dbReference type="ARBA" id="ARBA00004123"/>
    </source>
</evidence>
<evidence type="ECO:0000256" key="3">
    <source>
        <dbReference type="ARBA" id="ARBA00010724"/>
    </source>
</evidence>
<dbReference type="SMART" id="SM00731">
    <property type="entry name" value="SprT"/>
    <property type="match status" value="1"/>
</dbReference>
<evidence type="ECO:0000256" key="12">
    <source>
        <dbReference type="ARBA" id="ARBA00023204"/>
    </source>
</evidence>
<evidence type="ECO:0000256" key="5">
    <source>
        <dbReference type="ARBA" id="ARBA00022670"/>
    </source>
</evidence>